<dbReference type="HOGENOM" id="CLU_3136603_0_0_4"/>
<dbReference type="EMBL" id="HG322949">
    <property type="protein sequence ID" value="CDG81928.1"/>
    <property type="molecule type" value="Genomic_DNA"/>
</dbReference>
<dbReference type="AlphaFoldDB" id="W0V3L0"/>
<proteinExistence type="predicted"/>
<evidence type="ECO:0000313" key="2">
    <source>
        <dbReference type="Proteomes" id="UP000027604"/>
    </source>
</evidence>
<reference evidence="1 2" key="1">
    <citation type="journal article" date="2015" name="Genome Announc.">
        <title>Genome Sequence of Mushroom Soft-Rot Pathogen Janthinobacterium agaricidamnosum.</title>
        <authorList>
            <person name="Graupner K."/>
            <person name="Lackner G."/>
            <person name="Hertweck C."/>
        </authorList>
    </citation>
    <scope>NUCLEOTIDE SEQUENCE [LARGE SCALE GENOMIC DNA]</scope>
    <source>
        <strain evidence="2">NBRC 102515 / DSM 9628</strain>
    </source>
</reference>
<keyword evidence="2" id="KW-1185">Reference proteome</keyword>
<name>W0V3L0_9BURK</name>
<protein>
    <submittedName>
        <fullName evidence="1">Uncharacterized protein</fullName>
    </submittedName>
</protein>
<dbReference type="KEGG" id="jag:GJA_1276"/>
<dbReference type="PATRIC" id="fig|1349767.4.peg.2993"/>
<accession>W0V3L0</accession>
<evidence type="ECO:0000313" key="1">
    <source>
        <dbReference type="EMBL" id="CDG81928.1"/>
    </source>
</evidence>
<gene>
    <name evidence="1" type="ORF">GJA_1276</name>
</gene>
<dbReference type="Proteomes" id="UP000027604">
    <property type="component" value="Chromosome I"/>
</dbReference>
<organism evidence="1 2">
    <name type="scientific">Janthinobacterium agaricidamnosum NBRC 102515 = DSM 9628</name>
    <dbReference type="NCBI Taxonomy" id="1349767"/>
    <lineage>
        <taxon>Bacteria</taxon>
        <taxon>Pseudomonadati</taxon>
        <taxon>Pseudomonadota</taxon>
        <taxon>Betaproteobacteria</taxon>
        <taxon>Burkholderiales</taxon>
        <taxon>Oxalobacteraceae</taxon>
        <taxon>Janthinobacterium</taxon>
    </lineage>
</organism>
<sequence length="49" mass="5828">MSPHSFSTPAQIVWWRAFSTDFYSLKYPRLHGHCQTMLFRVAGRHVSCW</sequence>